<evidence type="ECO:0000259" key="1">
    <source>
        <dbReference type="SMART" id="SM00953"/>
    </source>
</evidence>
<feature type="domain" description="RES" evidence="1">
    <location>
        <begin position="13"/>
        <end position="154"/>
    </location>
</feature>
<dbReference type="RefSeq" id="WP_148600095.1">
    <property type="nucleotide sequence ID" value="NZ_VSLD01000001.1"/>
</dbReference>
<organism evidence="2 3">
    <name type="scientific">Arthrobacter echini</name>
    <dbReference type="NCBI Taxonomy" id="1529066"/>
    <lineage>
        <taxon>Bacteria</taxon>
        <taxon>Bacillati</taxon>
        <taxon>Actinomycetota</taxon>
        <taxon>Actinomycetes</taxon>
        <taxon>Micrococcales</taxon>
        <taxon>Micrococcaceae</taxon>
        <taxon>Arthrobacter</taxon>
    </lineage>
</organism>
<name>A0A5D0XVF1_9MICC</name>
<sequence length="169" mass="18628">MRSVRGSFFRAIDPSYRADALTGSRSAGRYSPEGVPTLYLSSSREGVAAAMIAHTDDRTPDLEVLQFEVGADRIVDLRSQQALRSIGIDPADAAADWQEPLARGERPRPWRVREALEDLGAHGLIDPSRKQPHLWHLTLFAWNSEGTPRVVDPAIRRAPPPCGARGHLC</sequence>
<dbReference type="InterPro" id="IPR014914">
    <property type="entry name" value="RES_dom"/>
</dbReference>
<keyword evidence="3" id="KW-1185">Reference proteome</keyword>
<dbReference type="Proteomes" id="UP000323410">
    <property type="component" value="Unassembled WGS sequence"/>
</dbReference>
<protein>
    <submittedName>
        <fullName evidence="2">RES domain-containing protein</fullName>
    </submittedName>
</protein>
<evidence type="ECO:0000313" key="2">
    <source>
        <dbReference type="EMBL" id="TYD00793.1"/>
    </source>
</evidence>
<evidence type="ECO:0000313" key="3">
    <source>
        <dbReference type="Proteomes" id="UP000323410"/>
    </source>
</evidence>
<dbReference type="AlphaFoldDB" id="A0A5D0XVF1"/>
<accession>A0A5D0XVF1</accession>
<dbReference type="EMBL" id="VSLD01000001">
    <property type="protein sequence ID" value="TYD00793.1"/>
    <property type="molecule type" value="Genomic_DNA"/>
</dbReference>
<comment type="caution">
    <text evidence="2">The sequence shown here is derived from an EMBL/GenBank/DDBJ whole genome shotgun (WGS) entry which is preliminary data.</text>
</comment>
<gene>
    <name evidence="2" type="ORF">FQ377_03975</name>
</gene>
<proteinExistence type="predicted"/>
<dbReference type="Pfam" id="PF08808">
    <property type="entry name" value="RES"/>
    <property type="match status" value="1"/>
</dbReference>
<dbReference type="SMART" id="SM00953">
    <property type="entry name" value="RES"/>
    <property type="match status" value="1"/>
</dbReference>
<reference evidence="2 3" key="1">
    <citation type="submission" date="2019-08" db="EMBL/GenBank/DDBJ databases">
        <title>Genone of Arthrobacter echini P9.</title>
        <authorList>
            <person name="Bowman J.P."/>
        </authorList>
    </citation>
    <scope>NUCLEOTIDE SEQUENCE [LARGE SCALE GENOMIC DNA]</scope>
    <source>
        <strain evidence="2 3">P9</strain>
    </source>
</reference>
<dbReference type="OrthoDB" id="648213at2"/>